<comment type="subcellular location">
    <subcellularLocation>
        <location evidence="1">Endomembrane system</location>
        <topology evidence="1">Multi-pass membrane protein</topology>
    </subcellularLocation>
</comment>
<dbReference type="InterPro" id="IPR010982">
    <property type="entry name" value="Lambda_DNA-bd_dom_sf"/>
</dbReference>
<organism evidence="6 7">
    <name type="scientific">Planomicrobium soli</name>
    <dbReference type="NCBI Taxonomy" id="1176648"/>
    <lineage>
        <taxon>Bacteria</taxon>
        <taxon>Bacillati</taxon>
        <taxon>Bacillota</taxon>
        <taxon>Bacilli</taxon>
        <taxon>Bacillales</taxon>
        <taxon>Caryophanaceae</taxon>
        <taxon>Planomicrobium</taxon>
    </lineage>
</organism>
<dbReference type="GO" id="GO:0012505">
    <property type="term" value="C:endomembrane system"/>
    <property type="evidence" value="ECO:0007669"/>
    <property type="project" value="UniProtKB-SubCell"/>
</dbReference>
<name>A0A2P8H450_9BACL</name>
<dbReference type="SUPFAM" id="SSF47413">
    <property type="entry name" value="lambda repressor-like DNA-binding domains"/>
    <property type="match status" value="1"/>
</dbReference>
<sequence length="220" mass="24752">MVEENQNSLESLLRGAIERRNYSVRQLADLTSIDKATISRIVNGKRKPTLQHLKKLSATLDLSFNDLVEAIDQDLGSEPSKQKKADKKTFSAAPLANEMDLLQKSVQLHDKSITIDKLSTELETFEKYAETNEGISTIEEGFEAKVKNFGNIGPYIQQLQLWHRKISKREGSKSELAIMAGALLYFILPLDLLHDYVFAVGYLDDCLAIQLAANKLDNRI</sequence>
<dbReference type="GO" id="GO:0003677">
    <property type="term" value="F:DNA binding"/>
    <property type="evidence" value="ECO:0007669"/>
    <property type="project" value="InterPro"/>
</dbReference>
<feature type="domain" description="HTH cro/C1-type" evidence="5">
    <location>
        <begin position="13"/>
        <end position="67"/>
    </location>
</feature>
<comment type="caution">
    <text evidence="6">The sequence shown here is derived from an EMBL/GenBank/DDBJ whole genome shotgun (WGS) entry which is preliminary data.</text>
</comment>
<dbReference type="CDD" id="cd00093">
    <property type="entry name" value="HTH_XRE"/>
    <property type="match status" value="1"/>
</dbReference>
<dbReference type="Pfam" id="PF01381">
    <property type="entry name" value="HTH_3"/>
    <property type="match status" value="1"/>
</dbReference>
<gene>
    <name evidence="6" type="ORF">B0H99_103140</name>
</gene>
<keyword evidence="4" id="KW-0472">Membrane</keyword>
<reference evidence="6 7" key="1">
    <citation type="submission" date="2018-03" db="EMBL/GenBank/DDBJ databases">
        <title>Genomic Encyclopedia of Type Strains, Phase III (KMG-III): the genomes of soil and plant-associated and newly described type strains.</title>
        <authorList>
            <person name="Whitman W."/>
        </authorList>
    </citation>
    <scope>NUCLEOTIDE SEQUENCE [LARGE SCALE GENOMIC DNA]</scope>
    <source>
        <strain evidence="6 7">CGMCC 1.12259</strain>
    </source>
</reference>
<evidence type="ECO:0000256" key="4">
    <source>
        <dbReference type="ARBA" id="ARBA00023136"/>
    </source>
</evidence>
<evidence type="ECO:0000256" key="3">
    <source>
        <dbReference type="ARBA" id="ARBA00022989"/>
    </source>
</evidence>
<dbReference type="EMBL" id="PYAT01000003">
    <property type="protein sequence ID" value="PSL41006.1"/>
    <property type="molecule type" value="Genomic_DNA"/>
</dbReference>
<evidence type="ECO:0000313" key="6">
    <source>
        <dbReference type="EMBL" id="PSL41006.1"/>
    </source>
</evidence>
<dbReference type="InterPro" id="IPR001387">
    <property type="entry name" value="Cro/C1-type_HTH"/>
</dbReference>
<dbReference type="Proteomes" id="UP000242682">
    <property type="component" value="Unassembled WGS sequence"/>
</dbReference>
<dbReference type="PROSITE" id="PS50943">
    <property type="entry name" value="HTH_CROC1"/>
    <property type="match status" value="1"/>
</dbReference>
<dbReference type="Pfam" id="PF06803">
    <property type="entry name" value="DUF1232"/>
    <property type="match status" value="1"/>
</dbReference>
<evidence type="ECO:0000256" key="2">
    <source>
        <dbReference type="ARBA" id="ARBA00022692"/>
    </source>
</evidence>
<dbReference type="AlphaFoldDB" id="A0A2P8H450"/>
<dbReference type="InterPro" id="IPR010652">
    <property type="entry name" value="DUF1232"/>
</dbReference>
<keyword evidence="3" id="KW-1133">Transmembrane helix</keyword>
<dbReference type="SMART" id="SM00530">
    <property type="entry name" value="HTH_XRE"/>
    <property type="match status" value="1"/>
</dbReference>
<evidence type="ECO:0000256" key="1">
    <source>
        <dbReference type="ARBA" id="ARBA00004127"/>
    </source>
</evidence>
<dbReference type="OrthoDB" id="9793277at2"/>
<keyword evidence="7" id="KW-1185">Reference proteome</keyword>
<evidence type="ECO:0000259" key="5">
    <source>
        <dbReference type="PROSITE" id="PS50943"/>
    </source>
</evidence>
<dbReference type="Gene3D" id="1.10.260.40">
    <property type="entry name" value="lambda repressor-like DNA-binding domains"/>
    <property type="match status" value="1"/>
</dbReference>
<proteinExistence type="predicted"/>
<keyword evidence="2" id="KW-0812">Transmembrane</keyword>
<accession>A0A2P8H450</accession>
<evidence type="ECO:0000313" key="7">
    <source>
        <dbReference type="Proteomes" id="UP000242682"/>
    </source>
</evidence>
<protein>
    <submittedName>
        <fullName evidence="6">Uncharacterized protein DUF1232</fullName>
    </submittedName>
</protein>